<dbReference type="PIRSF" id="PIRSF002741">
    <property type="entry name" value="MppA"/>
    <property type="match status" value="1"/>
</dbReference>
<comment type="similarity">
    <text evidence="2">Belongs to the bacterial solute-binding protein 5 family.</text>
</comment>
<dbReference type="SUPFAM" id="SSF53850">
    <property type="entry name" value="Periplasmic binding protein-like II"/>
    <property type="match status" value="1"/>
</dbReference>
<proteinExistence type="inferred from homology"/>
<reference evidence="6 7" key="1">
    <citation type="submission" date="2019-08" db="EMBL/GenBank/DDBJ databases">
        <title>Bradyrhizobium hipponensis sp. nov., a rhizobium isolated from a Lupinus angustifolius root nodule in Tunisia.</title>
        <authorList>
            <person name="Off K."/>
            <person name="Rejili M."/>
            <person name="Mars M."/>
            <person name="Brachmann A."/>
            <person name="Marin M."/>
        </authorList>
    </citation>
    <scope>NUCLEOTIDE SEQUENCE [LARGE SCALE GENOMIC DNA]</scope>
    <source>
        <strain evidence="7">aSej3</strain>
    </source>
</reference>
<dbReference type="AlphaFoldDB" id="A0A5S4YV10"/>
<sequence length="597" mass="66087">MLDKKLRSMIGDVKDGRMDRRAFIQRMAAVGLTAPLAYQILALGGVAMAEGPSTYKPTKRGGGGALKLLWWQGPTLLNPHFATGTKDQDGSRLFYEPLACWDPDGNMKLVLAAEIPSIQNGGLAADGKSVTWKLKPGVKWHDGKPFTADDVVFNWEYAKDPATAAVSIAVYRDITVEKVDDLTVRILFPKPTPFWADAFVGAAAGQIIPKHLFNDYKGAKSREAPNNLLPIGTGPYKFLEFKPGDLVRGELNPDYHMPNRPYFDTLEMKGGGDAVSAARAVIQTGEYDFGYNIQVEDDVLLRLEKGGKGKAVYAVGGDTEFIVLNSTDPNTEVDGERSSMKTKHPLFSDPAVRKALSMLVDRESVKKAIYGRAGRTTANFLNGPEKFVSKNNTWEFSIEKASKILDDAGWKPGADGIREKDGKKLKLLYQTSINGPRQKTQAIVKQACQKAGIDVELKSVVASVFFSSDVGNPDTYPKFYADMEMFQIPMSQPDPAQHMRRYISSNVATKENKWQGPNFTRWANKDYDAIIEAAEGEMDPVKRAALYIKANDLLIQEVVFIPVQHRLKVEAVANNLQCVISGWANETDNLFDWYREA</sequence>
<accession>A0A5S4YV10</accession>
<gene>
    <name evidence="6" type="ORF">FXV83_06095</name>
</gene>
<keyword evidence="7" id="KW-1185">Reference proteome</keyword>
<evidence type="ECO:0000313" key="6">
    <source>
        <dbReference type="EMBL" id="TYO67534.1"/>
    </source>
</evidence>
<dbReference type="InterPro" id="IPR030678">
    <property type="entry name" value="Peptide/Ni-bd"/>
</dbReference>
<dbReference type="Pfam" id="PF00496">
    <property type="entry name" value="SBP_bac_5"/>
    <property type="match status" value="1"/>
</dbReference>
<dbReference type="CDD" id="cd08513">
    <property type="entry name" value="PBP2_thermophilic_Hb8_like"/>
    <property type="match status" value="1"/>
</dbReference>
<dbReference type="EMBL" id="VSTH01000018">
    <property type="protein sequence ID" value="TYO67534.1"/>
    <property type="molecule type" value="Genomic_DNA"/>
</dbReference>
<feature type="domain" description="Solute-binding protein family 5" evidence="5">
    <location>
        <begin position="124"/>
        <end position="505"/>
    </location>
</feature>
<dbReference type="InterPro" id="IPR000914">
    <property type="entry name" value="SBP_5_dom"/>
</dbReference>
<evidence type="ECO:0000259" key="5">
    <source>
        <dbReference type="Pfam" id="PF00496"/>
    </source>
</evidence>
<protein>
    <submittedName>
        <fullName evidence="6">Peptide ABC transporter substrate-binding protein</fullName>
    </submittedName>
</protein>
<dbReference type="PROSITE" id="PS51318">
    <property type="entry name" value="TAT"/>
    <property type="match status" value="1"/>
</dbReference>
<keyword evidence="4" id="KW-0732">Signal</keyword>
<dbReference type="FunFam" id="3.10.105.10:FF:000006">
    <property type="entry name" value="Peptide ABC transporter substrate-binding protein"/>
    <property type="match status" value="1"/>
</dbReference>
<dbReference type="InterPro" id="IPR006311">
    <property type="entry name" value="TAT_signal"/>
</dbReference>
<evidence type="ECO:0000256" key="1">
    <source>
        <dbReference type="ARBA" id="ARBA00004418"/>
    </source>
</evidence>
<keyword evidence="3" id="KW-0813">Transport</keyword>
<organism evidence="6 7">
    <name type="scientific">Bradyrhizobium hipponense</name>
    <dbReference type="NCBI Taxonomy" id="2605638"/>
    <lineage>
        <taxon>Bacteria</taxon>
        <taxon>Pseudomonadati</taxon>
        <taxon>Pseudomonadota</taxon>
        <taxon>Alphaproteobacteria</taxon>
        <taxon>Hyphomicrobiales</taxon>
        <taxon>Nitrobacteraceae</taxon>
        <taxon>Bradyrhizobium</taxon>
    </lineage>
</organism>
<dbReference type="GO" id="GO:0030288">
    <property type="term" value="C:outer membrane-bounded periplasmic space"/>
    <property type="evidence" value="ECO:0007669"/>
    <property type="project" value="UniProtKB-ARBA"/>
</dbReference>
<dbReference type="Proteomes" id="UP000324797">
    <property type="component" value="Unassembled WGS sequence"/>
</dbReference>
<comment type="subcellular location">
    <subcellularLocation>
        <location evidence="1">Periplasm</location>
    </subcellularLocation>
</comment>
<dbReference type="FunFam" id="3.40.190.10:FF:000251">
    <property type="entry name" value="Peptide ABC transporter substrate-binding protein"/>
    <property type="match status" value="1"/>
</dbReference>
<dbReference type="GO" id="GO:0043190">
    <property type="term" value="C:ATP-binding cassette (ABC) transporter complex"/>
    <property type="evidence" value="ECO:0007669"/>
    <property type="project" value="InterPro"/>
</dbReference>
<evidence type="ECO:0000256" key="3">
    <source>
        <dbReference type="ARBA" id="ARBA00022448"/>
    </source>
</evidence>
<evidence type="ECO:0000256" key="2">
    <source>
        <dbReference type="ARBA" id="ARBA00005695"/>
    </source>
</evidence>
<dbReference type="GO" id="GO:1904680">
    <property type="term" value="F:peptide transmembrane transporter activity"/>
    <property type="evidence" value="ECO:0007669"/>
    <property type="project" value="TreeGrafter"/>
</dbReference>
<name>A0A5S4YV10_9BRAD</name>
<dbReference type="GO" id="GO:0015833">
    <property type="term" value="P:peptide transport"/>
    <property type="evidence" value="ECO:0007669"/>
    <property type="project" value="TreeGrafter"/>
</dbReference>
<dbReference type="PANTHER" id="PTHR30290:SF65">
    <property type="entry name" value="MONOACYL PHOSPHATIDYLINOSITOL TETRAMANNOSIDE-BINDING PROTEIN LPQW-RELATED"/>
    <property type="match status" value="1"/>
</dbReference>
<evidence type="ECO:0000313" key="7">
    <source>
        <dbReference type="Proteomes" id="UP000324797"/>
    </source>
</evidence>
<dbReference type="PANTHER" id="PTHR30290">
    <property type="entry name" value="PERIPLASMIC BINDING COMPONENT OF ABC TRANSPORTER"/>
    <property type="match status" value="1"/>
</dbReference>
<dbReference type="InterPro" id="IPR039424">
    <property type="entry name" value="SBP_5"/>
</dbReference>
<dbReference type="RefSeq" id="WP_148738291.1">
    <property type="nucleotide sequence ID" value="NZ_VSTH01000018.1"/>
</dbReference>
<comment type="caution">
    <text evidence="6">The sequence shown here is derived from an EMBL/GenBank/DDBJ whole genome shotgun (WGS) entry which is preliminary data.</text>
</comment>
<dbReference type="Gene3D" id="3.40.190.10">
    <property type="entry name" value="Periplasmic binding protein-like II"/>
    <property type="match status" value="1"/>
</dbReference>
<evidence type="ECO:0000256" key="4">
    <source>
        <dbReference type="ARBA" id="ARBA00022729"/>
    </source>
</evidence>
<dbReference type="Gene3D" id="3.10.105.10">
    <property type="entry name" value="Dipeptide-binding Protein, Domain 3"/>
    <property type="match status" value="1"/>
</dbReference>